<evidence type="ECO:0008006" key="3">
    <source>
        <dbReference type="Google" id="ProtNLM"/>
    </source>
</evidence>
<dbReference type="EMBL" id="JACHIP010000005">
    <property type="protein sequence ID" value="MBB5059090.1"/>
    <property type="molecule type" value="Genomic_DNA"/>
</dbReference>
<accession>A0A7W8E6B6</accession>
<proteinExistence type="predicted"/>
<keyword evidence="2" id="KW-1185">Reference proteome</keyword>
<name>A0A7W8E6B6_9BACT</name>
<gene>
    <name evidence="1" type="ORF">HDF16_003813</name>
</gene>
<reference evidence="1 2" key="1">
    <citation type="submission" date="2020-08" db="EMBL/GenBank/DDBJ databases">
        <title>Genomic Encyclopedia of Type Strains, Phase IV (KMG-V): Genome sequencing to study the core and pangenomes of soil and plant-associated prokaryotes.</title>
        <authorList>
            <person name="Whitman W."/>
        </authorList>
    </citation>
    <scope>NUCLEOTIDE SEQUENCE [LARGE SCALE GENOMIC DNA]</scope>
    <source>
        <strain evidence="1 2">M8UP14</strain>
    </source>
</reference>
<dbReference type="AlphaFoldDB" id="A0A7W8E6B6"/>
<protein>
    <recommendedName>
        <fullName evidence="3">CGNR zinc finger domain-containing protein</fullName>
    </recommendedName>
</protein>
<dbReference type="Proteomes" id="UP000540989">
    <property type="component" value="Unassembled WGS sequence"/>
</dbReference>
<evidence type="ECO:0000313" key="1">
    <source>
        <dbReference type="EMBL" id="MBB5059090.1"/>
    </source>
</evidence>
<comment type="caution">
    <text evidence="1">The sequence shown here is derived from an EMBL/GenBank/DDBJ whole genome shotgun (WGS) entry which is preliminary data.</text>
</comment>
<dbReference type="SUPFAM" id="SSF160904">
    <property type="entry name" value="Jann2411-like"/>
    <property type="match status" value="1"/>
</dbReference>
<organism evidence="1 2">
    <name type="scientific">Granulicella aggregans</name>
    <dbReference type="NCBI Taxonomy" id="474949"/>
    <lineage>
        <taxon>Bacteria</taxon>
        <taxon>Pseudomonadati</taxon>
        <taxon>Acidobacteriota</taxon>
        <taxon>Terriglobia</taxon>
        <taxon>Terriglobales</taxon>
        <taxon>Acidobacteriaceae</taxon>
        <taxon>Granulicella</taxon>
    </lineage>
</organism>
<sequence>MKLNSPENGANQCLGLITISEVRDFLMDSLNLPNPLDSPEQRGQLRRWLKKWQRLFTFHVEVGDGTQEESTISAEHLERFAPYLRTALRRIWHEADARQRDWYLYRLRDKHHHMIVRAENPYLLSITATDTVKRLREFERTSCSRGDDPSQRERFFESMAGADLFEDVPRVSPFEAAVYWLQANQKLMVFCEGPECAAPYFFRAEKGQTYCSNECANVARKAAKLKWWNENRKAKSRIGEAANGTR</sequence>
<dbReference type="InterPro" id="IPR023286">
    <property type="entry name" value="ABATE_dom_sf"/>
</dbReference>
<evidence type="ECO:0000313" key="2">
    <source>
        <dbReference type="Proteomes" id="UP000540989"/>
    </source>
</evidence>